<evidence type="ECO:0000313" key="3">
    <source>
        <dbReference type="Proteomes" id="UP000693899"/>
    </source>
</evidence>
<protein>
    <submittedName>
        <fullName evidence="2">Uncharacterized protein</fullName>
    </submittedName>
</protein>
<organism evidence="2 3">
    <name type="scientific">Maribacter phage Colly_1</name>
    <dbReference type="NCBI Taxonomy" id="2745691"/>
    <lineage>
        <taxon>Viruses</taxon>
        <taxon>Duplodnaviria</taxon>
        <taxon>Heunggongvirae</taxon>
        <taxon>Uroviricota</taxon>
        <taxon>Caudoviricetes</taxon>
        <taxon>Molycolviridae</taxon>
        <taxon>Mollyvirus</taxon>
        <taxon>Mollyvirus colly</taxon>
    </lineage>
</organism>
<dbReference type="Proteomes" id="UP000693899">
    <property type="component" value="Segment"/>
</dbReference>
<accession>A0A8E4UY11</accession>
<keyword evidence="3" id="KW-1185">Reference proteome</keyword>
<evidence type="ECO:0000256" key="1">
    <source>
        <dbReference type="SAM" id="MobiDB-lite"/>
    </source>
</evidence>
<proteinExistence type="predicted"/>
<feature type="region of interest" description="Disordered" evidence="1">
    <location>
        <begin position="1"/>
        <end position="35"/>
    </location>
</feature>
<dbReference type="EMBL" id="MT732450">
    <property type="protein sequence ID" value="QQO97327.1"/>
    <property type="molecule type" value="Genomic_DNA"/>
</dbReference>
<reference evidence="2" key="1">
    <citation type="submission" date="2020-07" db="EMBL/GenBank/DDBJ databases">
        <title>Highly diverse flavobacterial phages as mortality factor during North Sea spring blooms.</title>
        <authorList>
            <person name="Bartlau N."/>
            <person name="Wichels A."/>
            <person name="Krohne G."/>
            <person name="Adriaenssens E.M."/>
            <person name="Heins A."/>
            <person name="Fuchs B.M."/>
            <person name="Amann R."/>
            <person name="Moraru C."/>
        </authorList>
    </citation>
    <scope>NUCLEOTIDE SEQUENCE</scope>
</reference>
<evidence type="ECO:0000313" key="2">
    <source>
        <dbReference type="EMBL" id="QQO97327.1"/>
    </source>
</evidence>
<sequence length="98" mass="11108">MKDNEVKALVESEKTTEEIAAEVTESIQPKKPMAEMNLEDVKKKMTEEGAPADEPYEFKEGDASFKYENDKMQVKTEEGWAGCTSVKEGLDMIKEKKK</sequence>
<name>A0A8E4UY11_9CAUD</name>
<feature type="compositionally biased region" description="Basic and acidic residues" evidence="1">
    <location>
        <begin position="1"/>
        <end position="17"/>
    </location>
</feature>
<gene>
    <name evidence="2" type="ORF">Colly1_44</name>
</gene>